<dbReference type="PANTHER" id="PTHR44167">
    <property type="entry name" value="OVARIAN-SPECIFIC SERINE/THREONINE-PROTEIN KINASE LOK-RELATED"/>
    <property type="match status" value="1"/>
</dbReference>
<dbReference type="GO" id="GO:0005634">
    <property type="term" value="C:nucleus"/>
    <property type="evidence" value="ECO:0007669"/>
    <property type="project" value="TreeGrafter"/>
</dbReference>
<dbReference type="GO" id="GO:0004674">
    <property type="term" value="F:protein serine/threonine kinase activity"/>
    <property type="evidence" value="ECO:0007669"/>
    <property type="project" value="TreeGrafter"/>
</dbReference>
<dbReference type="Proteomes" id="UP000324800">
    <property type="component" value="Unassembled WGS sequence"/>
</dbReference>
<organism evidence="2 3">
    <name type="scientific">Streblomastix strix</name>
    <dbReference type="NCBI Taxonomy" id="222440"/>
    <lineage>
        <taxon>Eukaryota</taxon>
        <taxon>Metamonada</taxon>
        <taxon>Preaxostyla</taxon>
        <taxon>Oxymonadida</taxon>
        <taxon>Streblomastigidae</taxon>
        <taxon>Streblomastix</taxon>
    </lineage>
</organism>
<evidence type="ECO:0000259" key="1">
    <source>
        <dbReference type="PROSITE" id="PS50011"/>
    </source>
</evidence>
<dbReference type="SMART" id="SM00220">
    <property type="entry name" value="S_TKc"/>
    <property type="match status" value="1"/>
</dbReference>
<comment type="caution">
    <text evidence="2">The sequence shown here is derived from an EMBL/GenBank/DDBJ whole genome shotgun (WGS) entry which is preliminary data.</text>
</comment>
<dbReference type="PROSITE" id="PS50011">
    <property type="entry name" value="PROTEIN_KINASE_DOM"/>
    <property type="match status" value="1"/>
</dbReference>
<reference evidence="2 3" key="1">
    <citation type="submission" date="2019-03" db="EMBL/GenBank/DDBJ databases">
        <title>Single cell metagenomics reveals metabolic interactions within the superorganism composed of flagellate Streblomastix strix and complex community of Bacteroidetes bacteria on its surface.</title>
        <authorList>
            <person name="Treitli S.C."/>
            <person name="Kolisko M."/>
            <person name="Husnik F."/>
            <person name="Keeling P."/>
            <person name="Hampl V."/>
        </authorList>
    </citation>
    <scope>NUCLEOTIDE SEQUENCE [LARGE SCALE GENOMIC DNA]</scope>
    <source>
        <strain evidence="2">ST1C</strain>
    </source>
</reference>
<sequence length="343" mass="39667">RMKYEDELRSSMIIPIRILGLLRKGSFGCVLLGFRPQESVIAVKVIHKERYNPNELDAAIELTKKFVCPYIVRFSGYVIREHSMILQMQYANISTLEIIPNNKEFCLPSFTQRALMKQILEGMKAFHSTGLVHRDIKCDNILLHSTSGTMFVHAKISDFGLAKKENQINEKNYIVGTLPFMAPELFKHPLTKSQKVDIYSLGVVFYRIVTCNFPIVLQEDIDTHKMILLDIPKFEKPLEIKDNTQWDLLSQMLEFDPDKRITAAEALQHPYFTSSEALADISQDQKTLARMASEAKQNGETRITDYDVNPSFIVAEHIIRKFMPTNISELRLINWRIRRERIS</sequence>
<dbReference type="GO" id="GO:0005524">
    <property type="term" value="F:ATP binding"/>
    <property type="evidence" value="ECO:0007669"/>
    <property type="project" value="InterPro"/>
</dbReference>
<dbReference type="PANTHER" id="PTHR44167:SF24">
    <property type="entry name" value="SERINE_THREONINE-PROTEIN KINASE CHK2"/>
    <property type="match status" value="1"/>
</dbReference>
<evidence type="ECO:0000313" key="2">
    <source>
        <dbReference type="EMBL" id="KAA6395380.1"/>
    </source>
</evidence>
<dbReference type="SUPFAM" id="SSF56112">
    <property type="entry name" value="Protein kinase-like (PK-like)"/>
    <property type="match status" value="1"/>
</dbReference>
<dbReference type="AlphaFoldDB" id="A0A5J4WKB3"/>
<evidence type="ECO:0000313" key="3">
    <source>
        <dbReference type="Proteomes" id="UP000324800"/>
    </source>
</evidence>
<protein>
    <recommendedName>
        <fullName evidence="1">Protein kinase domain-containing protein</fullName>
    </recommendedName>
</protein>
<dbReference type="OrthoDB" id="293148at2759"/>
<accession>A0A5J4WKB3</accession>
<feature type="domain" description="Protein kinase" evidence="1">
    <location>
        <begin position="16"/>
        <end position="272"/>
    </location>
</feature>
<dbReference type="InterPro" id="IPR000719">
    <property type="entry name" value="Prot_kinase_dom"/>
</dbReference>
<feature type="non-terminal residue" evidence="2">
    <location>
        <position position="1"/>
    </location>
</feature>
<dbReference type="InterPro" id="IPR008271">
    <property type="entry name" value="Ser/Thr_kinase_AS"/>
</dbReference>
<dbReference type="Gene3D" id="1.10.510.10">
    <property type="entry name" value="Transferase(Phosphotransferase) domain 1"/>
    <property type="match status" value="1"/>
</dbReference>
<dbReference type="InterPro" id="IPR011009">
    <property type="entry name" value="Kinase-like_dom_sf"/>
</dbReference>
<name>A0A5J4WKB3_9EUKA</name>
<gene>
    <name evidence="2" type="ORF">EZS28_009091</name>
</gene>
<dbReference type="CDD" id="cd00180">
    <property type="entry name" value="PKc"/>
    <property type="match status" value="1"/>
</dbReference>
<dbReference type="EMBL" id="SNRW01001699">
    <property type="protein sequence ID" value="KAA6395380.1"/>
    <property type="molecule type" value="Genomic_DNA"/>
</dbReference>
<proteinExistence type="predicted"/>
<dbReference type="Pfam" id="PF00069">
    <property type="entry name" value="Pkinase"/>
    <property type="match status" value="1"/>
</dbReference>
<dbReference type="GO" id="GO:0044773">
    <property type="term" value="P:mitotic DNA damage checkpoint signaling"/>
    <property type="evidence" value="ECO:0007669"/>
    <property type="project" value="TreeGrafter"/>
</dbReference>
<dbReference type="PROSITE" id="PS00108">
    <property type="entry name" value="PROTEIN_KINASE_ST"/>
    <property type="match status" value="1"/>
</dbReference>